<dbReference type="PANTHER" id="PTHR15131:SF3">
    <property type="entry name" value="SNRNA-ACTIVATING PROTEIN COMPLEX SUBUNIT 1"/>
    <property type="match status" value="1"/>
</dbReference>
<name>A0A1X2GL62_9FUNG</name>
<dbReference type="AlphaFoldDB" id="A0A1X2GL62"/>
<evidence type="ECO:0000313" key="2">
    <source>
        <dbReference type="Proteomes" id="UP000242146"/>
    </source>
</evidence>
<dbReference type="GO" id="GO:0042796">
    <property type="term" value="P:snRNA transcription by RNA polymerase III"/>
    <property type="evidence" value="ECO:0007669"/>
    <property type="project" value="TreeGrafter"/>
</dbReference>
<keyword evidence="2" id="KW-1185">Reference proteome</keyword>
<organism evidence="1 2">
    <name type="scientific">Hesseltinella vesiculosa</name>
    <dbReference type="NCBI Taxonomy" id="101127"/>
    <lineage>
        <taxon>Eukaryota</taxon>
        <taxon>Fungi</taxon>
        <taxon>Fungi incertae sedis</taxon>
        <taxon>Mucoromycota</taxon>
        <taxon>Mucoromycotina</taxon>
        <taxon>Mucoromycetes</taxon>
        <taxon>Mucorales</taxon>
        <taxon>Cunninghamellaceae</taxon>
        <taxon>Hesseltinella</taxon>
    </lineage>
</organism>
<proteinExistence type="predicted"/>
<dbReference type="GO" id="GO:0042795">
    <property type="term" value="P:snRNA transcription by RNA polymerase II"/>
    <property type="evidence" value="ECO:0007669"/>
    <property type="project" value="TreeGrafter"/>
</dbReference>
<dbReference type="GO" id="GO:0043565">
    <property type="term" value="F:sequence-specific DNA binding"/>
    <property type="evidence" value="ECO:0007669"/>
    <property type="project" value="TreeGrafter"/>
</dbReference>
<dbReference type="InterPro" id="IPR019188">
    <property type="entry name" value="SNAPC1"/>
</dbReference>
<sequence length="316" mass="36616">MSRSKDSTYPTSVYDAANSLIVSRENLAVPLTVVQYDIQHLLSSFLASPHHTFQDFDHVWNQLQFEHIHFGCFFREARPMFMNTLYTSTADFFCCNVDAMKFGVIYALYFLFCSQPSIWGKEYIRVTQERWTMMFDFYLVCAKDGRKEYAQAAVLFKRLKDELCAFVFVANETLQMGSVFEIQEKERAVMLLDSIQDTQKSILQDDVTATCNNDIMAKIKQLNDKYQQLKAEACASPQATLATQQWVKQTANGNQTNQRHLQRTMVRNLTLYQDRAYASFNAVSQRLWKERVDRGLEDIDTLVRGPLEEDMLDPAP</sequence>
<dbReference type="OrthoDB" id="20127at2759"/>
<dbReference type="EMBL" id="MCGT01000010">
    <property type="protein sequence ID" value="ORX56378.1"/>
    <property type="molecule type" value="Genomic_DNA"/>
</dbReference>
<dbReference type="STRING" id="101127.A0A1X2GL62"/>
<reference evidence="1 2" key="1">
    <citation type="submission" date="2016-07" db="EMBL/GenBank/DDBJ databases">
        <title>Pervasive Adenine N6-methylation of Active Genes in Fungi.</title>
        <authorList>
            <consortium name="DOE Joint Genome Institute"/>
            <person name="Mondo S.J."/>
            <person name="Dannebaum R.O."/>
            <person name="Kuo R.C."/>
            <person name="Labutti K."/>
            <person name="Haridas S."/>
            <person name="Kuo A."/>
            <person name="Salamov A."/>
            <person name="Ahrendt S.R."/>
            <person name="Lipzen A."/>
            <person name="Sullivan W."/>
            <person name="Andreopoulos W.B."/>
            <person name="Clum A."/>
            <person name="Lindquist E."/>
            <person name="Daum C."/>
            <person name="Ramamoorthy G.K."/>
            <person name="Gryganskyi A."/>
            <person name="Culley D."/>
            <person name="Magnuson J.K."/>
            <person name="James T.Y."/>
            <person name="O'Malley M.A."/>
            <person name="Stajich J.E."/>
            <person name="Spatafora J.W."/>
            <person name="Visel A."/>
            <person name="Grigoriev I.V."/>
        </authorList>
    </citation>
    <scope>NUCLEOTIDE SEQUENCE [LARGE SCALE GENOMIC DNA]</scope>
    <source>
        <strain evidence="1 2">NRRL 3301</strain>
    </source>
</reference>
<accession>A0A1X2GL62</accession>
<protein>
    <submittedName>
        <fullName evidence="1">Uncharacterized protein</fullName>
    </submittedName>
</protein>
<dbReference type="GO" id="GO:0019185">
    <property type="term" value="C:snRNA-activating protein complex"/>
    <property type="evidence" value="ECO:0007669"/>
    <property type="project" value="TreeGrafter"/>
</dbReference>
<evidence type="ECO:0000313" key="1">
    <source>
        <dbReference type="EMBL" id="ORX56378.1"/>
    </source>
</evidence>
<dbReference type="PANTHER" id="PTHR15131">
    <property type="entry name" value="SMALL NUCLEAR RNA ACTIVATING COMPLEX, POLYPEPTIDE 1"/>
    <property type="match status" value="1"/>
</dbReference>
<gene>
    <name evidence="1" type="ORF">DM01DRAFT_304243</name>
</gene>
<comment type="caution">
    <text evidence="1">The sequence shown here is derived from an EMBL/GenBank/DDBJ whole genome shotgun (WGS) entry which is preliminary data.</text>
</comment>
<dbReference type="Proteomes" id="UP000242146">
    <property type="component" value="Unassembled WGS sequence"/>
</dbReference>
<dbReference type="Pfam" id="PF09808">
    <property type="entry name" value="SNAPC1"/>
    <property type="match status" value="1"/>
</dbReference>